<dbReference type="PROSITE" id="PS00198">
    <property type="entry name" value="4FE4S_FER_1"/>
    <property type="match status" value="1"/>
</dbReference>
<evidence type="ECO:0000256" key="5">
    <source>
        <dbReference type="ARBA" id="ARBA00022827"/>
    </source>
</evidence>
<dbReference type="AlphaFoldDB" id="A0A6P1ZE49"/>
<keyword evidence="6" id="KW-0560">Oxidoreductase</keyword>
<dbReference type="Pfam" id="PF12838">
    <property type="entry name" value="Fer4_7"/>
    <property type="match status" value="1"/>
</dbReference>
<keyword evidence="4" id="KW-0479">Metal-binding</keyword>
<dbReference type="Proteomes" id="UP000434052">
    <property type="component" value="Unassembled WGS sequence"/>
</dbReference>
<name>A0A6P1ZE49_9BACT</name>
<dbReference type="SUPFAM" id="SSF54862">
    <property type="entry name" value="4Fe-4S ferredoxins"/>
    <property type="match status" value="1"/>
</dbReference>
<dbReference type="RefSeq" id="WP_144306470.1">
    <property type="nucleotide sequence ID" value="NZ_QMIF01000012.1"/>
</dbReference>
<keyword evidence="8" id="KW-0411">Iron-sulfur</keyword>
<dbReference type="PROSITE" id="PS51379">
    <property type="entry name" value="4FE4S_FER_2"/>
    <property type="match status" value="2"/>
</dbReference>
<dbReference type="GO" id="GO:0016491">
    <property type="term" value="F:oxidoreductase activity"/>
    <property type="evidence" value="ECO:0007669"/>
    <property type="project" value="UniProtKB-KW"/>
</dbReference>
<evidence type="ECO:0000259" key="10">
    <source>
        <dbReference type="PROSITE" id="PS51379"/>
    </source>
</evidence>
<dbReference type="EMBL" id="QMIF01000012">
    <property type="protein sequence ID" value="TVM32106.1"/>
    <property type="molecule type" value="Genomic_DNA"/>
</dbReference>
<comment type="similarity">
    <text evidence="2">Belongs to the HdrA family.</text>
</comment>
<evidence type="ECO:0000313" key="12">
    <source>
        <dbReference type="Proteomes" id="UP000434052"/>
    </source>
</evidence>
<evidence type="ECO:0000256" key="3">
    <source>
        <dbReference type="ARBA" id="ARBA00022485"/>
    </source>
</evidence>
<accession>A0A6P1ZE49</accession>
<comment type="caution">
    <text evidence="11">The sequence shown here is derived from an EMBL/GenBank/DDBJ whole genome shotgun (WGS) entry which is preliminary data.</text>
</comment>
<dbReference type="PANTHER" id="PTHR43498">
    <property type="entry name" value="FERREDOXIN:COB-COM HETERODISULFIDE REDUCTASE SUBUNIT A"/>
    <property type="match status" value="1"/>
</dbReference>
<dbReference type="InterPro" id="IPR017900">
    <property type="entry name" value="4Fe4S_Fe_S_CS"/>
</dbReference>
<protein>
    <submittedName>
        <fullName evidence="11">CoB--CoM heterodisulfide reductase iron-sulfur subunit A family protein</fullName>
    </submittedName>
</protein>
<dbReference type="InterPro" id="IPR017896">
    <property type="entry name" value="4Fe4S_Fe-S-bd"/>
</dbReference>
<evidence type="ECO:0000256" key="4">
    <source>
        <dbReference type="ARBA" id="ARBA00022723"/>
    </source>
</evidence>
<feature type="domain" description="4Fe-4S ferredoxin-type" evidence="10">
    <location>
        <begin position="590"/>
        <end position="619"/>
    </location>
</feature>
<reference evidence="11 12" key="1">
    <citation type="submission" date="2018-06" db="EMBL/GenBank/DDBJ databases">
        <title>Complete genome of Desulfovibrio marinus P48SEP.</title>
        <authorList>
            <person name="Crispim J.S."/>
            <person name="Vidigal P.M.P."/>
            <person name="Silva L.C.F."/>
            <person name="Araujo L.C."/>
            <person name="Laguardia C.N."/>
            <person name="Dias R.S."/>
            <person name="Sousa M.P."/>
            <person name="Paula S.O."/>
            <person name="Silva C."/>
        </authorList>
    </citation>
    <scope>NUCLEOTIDE SEQUENCE [LARGE SCALE GENOMIC DNA]</scope>
    <source>
        <strain evidence="11 12">P48SEP</strain>
    </source>
</reference>
<evidence type="ECO:0000256" key="6">
    <source>
        <dbReference type="ARBA" id="ARBA00023002"/>
    </source>
</evidence>
<dbReference type="GO" id="GO:0046872">
    <property type="term" value="F:metal ion binding"/>
    <property type="evidence" value="ECO:0007669"/>
    <property type="project" value="UniProtKB-KW"/>
</dbReference>
<feature type="region of interest" description="Disordered" evidence="9">
    <location>
        <begin position="1"/>
        <end position="23"/>
    </location>
</feature>
<evidence type="ECO:0000256" key="8">
    <source>
        <dbReference type="ARBA" id="ARBA00023014"/>
    </source>
</evidence>
<comment type="cofactor">
    <cofactor evidence="1">
        <name>FAD</name>
        <dbReference type="ChEBI" id="CHEBI:57692"/>
    </cofactor>
</comment>
<keyword evidence="7" id="KW-0408">Iron</keyword>
<sequence>MSDAKQNSPENAPAPESLENKESQDQAKVGVYICYCGGNISDHVDVEKVRSRMENVPGVAVARTNMFMCSDPGQELIMDDLRSGAVNRVVVASCAPSLHETTFRSAIARAGGNPYQYEHANIREQVSWVHHGDAATDKATRLVCAATGKARLMQPLEPLRVDALRRGLVIGGGVAGMRSALDMADRGIETVLIEKSPYLGGGVSRLGKLAPYGEDAETVVRDLAARTLSHPRITVYCGASLSSYGGYVGKFSIELSTTAAEDEAPSPGQYVSGKGVGGPMLPQNIALETGVVVLATGFSSYTPHTGEYGFGENQEVMTLPDLLQKLAEMKDEKGGQLHLDGRRIRSLAIIHCVGSRQIPGVHEEDENGHLNEYCSRVCCSASINAANTIRESFPDTSVYELYRDIRTYGRGQEEMYAQASANRVVFMRFNVEEPPVVRRIAGEYPLEIEVKDELTFGEELQVPVDLVVLATGMEPAPIHDLVDMLKLPVGADRFLLEVHPKLRPVELPMAGVFLAGTCQAPMDVGEVSNAASSAAVKAVSLLGKGFVELDPFVAEVDLQKCTGTGACVDACLNDGALKLVEMEVGGETVTRAEVTPALCLGCGACVAVCPENAINVNGWTLRQYESMVDRIISDVAFEDSGEAKEEPAVEEETAA</sequence>
<keyword evidence="5" id="KW-0285">Flavoprotein</keyword>
<dbReference type="Gene3D" id="3.40.50.720">
    <property type="entry name" value="NAD(P)-binding Rossmann-like Domain"/>
    <property type="match status" value="1"/>
</dbReference>
<evidence type="ECO:0000256" key="1">
    <source>
        <dbReference type="ARBA" id="ARBA00001974"/>
    </source>
</evidence>
<dbReference type="PANTHER" id="PTHR43498:SF1">
    <property type="entry name" value="COB--COM HETERODISULFIDE REDUCTASE IRON-SULFUR SUBUNIT A"/>
    <property type="match status" value="1"/>
</dbReference>
<feature type="compositionally biased region" description="Polar residues" evidence="9">
    <location>
        <begin position="1"/>
        <end position="10"/>
    </location>
</feature>
<dbReference type="Gene3D" id="3.30.70.20">
    <property type="match status" value="1"/>
</dbReference>
<evidence type="ECO:0000313" key="11">
    <source>
        <dbReference type="EMBL" id="TVM32106.1"/>
    </source>
</evidence>
<dbReference type="OrthoDB" id="9766627at2"/>
<proteinExistence type="inferred from homology"/>
<gene>
    <name evidence="11" type="ORF">DQK91_16375</name>
</gene>
<evidence type="ECO:0000256" key="7">
    <source>
        <dbReference type="ARBA" id="ARBA00023004"/>
    </source>
</evidence>
<dbReference type="GO" id="GO:0051539">
    <property type="term" value="F:4 iron, 4 sulfur cluster binding"/>
    <property type="evidence" value="ECO:0007669"/>
    <property type="project" value="UniProtKB-KW"/>
</dbReference>
<keyword evidence="3" id="KW-0004">4Fe-4S</keyword>
<evidence type="ECO:0000256" key="2">
    <source>
        <dbReference type="ARBA" id="ARBA00006561"/>
    </source>
</evidence>
<feature type="domain" description="4Fe-4S ferredoxin-type" evidence="10">
    <location>
        <begin position="552"/>
        <end position="582"/>
    </location>
</feature>
<dbReference type="InterPro" id="IPR036188">
    <property type="entry name" value="FAD/NAD-bd_sf"/>
</dbReference>
<evidence type="ECO:0000256" key="9">
    <source>
        <dbReference type="SAM" id="MobiDB-lite"/>
    </source>
</evidence>
<dbReference type="Pfam" id="PF12831">
    <property type="entry name" value="FAD_oxidored"/>
    <property type="match status" value="1"/>
</dbReference>
<dbReference type="InterPro" id="IPR039650">
    <property type="entry name" value="HdrA-like"/>
</dbReference>
<organism evidence="11 12">
    <name type="scientific">Oceanidesulfovibrio marinus</name>
    <dbReference type="NCBI Taxonomy" id="370038"/>
    <lineage>
        <taxon>Bacteria</taxon>
        <taxon>Pseudomonadati</taxon>
        <taxon>Thermodesulfobacteriota</taxon>
        <taxon>Desulfovibrionia</taxon>
        <taxon>Desulfovibrionales</taxon>
        <taxon>Desulfovibrionaceae</taxon>
        <taxon>Oceanidesulfovibrio</taxon>
    </lineage>
</organism>
<keyword evidence="5" id="KW-0274">FAD</keyword>
<dbReference type="SUPFAM" id="SSF51905">
    <property type="entry name" value="FAD/NAD(P)-binding domain"/>
    <property type="match status" value="1"/>
</dbReference>